<keyword evidence="9" id="KW-1185">Reference proteome</keyword>
<keyword evidence="5" id="KW-0028">Amino-acid biosynthesis</keyword>
<keyword evidence="4 5" id="KW-0456">Lyase</keyword>
<dbReference type="OrthoDB" id="9769623at2"/>
<evidence type="ECO:0000313" key="8">
    <source>
        <dbReference type="EMBL" id="RCX19945.1"/>
    </source>
</evidence>
<dbReference type="HAMAP" id="MF_00006">
    <property type="entry name" value="Arg_succ_lyase"/>
    <property type="match status" value="1"/>
</dbReference>
<name>A0A369BF92_9FIRM</name>
<comment type="subcellular location">
    <subcellularLocation>
        <location evidence="5">Cytoplasm</location>
    </subcellularLocation>
</comment>
<evidence type="ECO:0000259" key="7">
    <source>
        <dbReference type="Pfam" id="PF14698"/>
    </source>
</evidence>
<comment type="catalytic activity">
    <reaction evidence="5">
        <text>2-(N(omega)-L-arginino)succinate = fumarate + L-arginine</text>
        <dbReference type="Rhea" id="RHEA:24020"/>
        <dbReference type="ChEBI" id="CHEBI:29806"/>
        <dbReference type="ChEBI" id="CHEBI:32682"/>
        <dbReference type="ChEBI" id="CHEBI:57472"/>
        <dbReference type="EC" id="4.3.2.1"/>
    </reaction>
</comment>
<dbReference type="NCBIfam" id="TIGR00838">
    <property type="entry name" value="argH"/>
    <property type="match status" value="1"/>
</dbReference>
<dbReference type="InterPro" id="IPR009049">
    <property type="entry name" value="Argininosuccinate_lyase"/>
</dbReference>
<dbReference type="InterPro" id="IPR000362">
    <property type="entry name" value="Fumarate_lyase_fam"/>
</dbReference>
<feature type="domain" description="Fumarate lyase N-terminal" evidence="6">
    <location>
        <begin position="41"/>
        <end position="301"/>
    </location>
</feature>
<evidence type="ECO:0000313" key="9">
    <source>
        <dbReference type="Proteomes" id="UP000253034"/>
    </source>
</evidence>
<dbReference type="InterPro" id="IPR022761">
    <property type="entry name" value="Fumarate_lyase_N"/>
</dbReference>
<dbReference type="PRINTS" id="PR00145">
    <property type="entry name" value="ARGSUCLYASE"/>
</dbReference>
<proteinExistence type="inferred from homology"/>
<dbReference type="InterPro" id="IPR024083">
    <property type="entry name" value="Fumarase/histidase_N"/>
</dbReference>
<dbReference type="SUPFAM" id="SSF48557">
    <property type="entry name" value="L-aspartase-like"/>
    <property type="match status" value="1"/>
</dbReference>
<dbReference type="EC" id="4.3.2.1" evidence="2 5"/>
<dbReference type="EMBL" id="QPJT01000002">
    <property type="protein sequence ID" value="RCX19945.1"/>
    <property type="molecule type" value="Genomic_DNA"/>
</dbReference>
<sequence>MYTREYVEQMDGTHFPGKTFQDNVLKPVFDIQKKYYAKPFVQISKAHAVMLYEQRIITHKEAQDILQGLKKIEAMDMEKWEYNPSYEDLFFNIEHELENLVGKDIAGKLHIARSRNDIDICEFRMVLREKVLEVMKMLNIFRQVLLSLAGENTHTIMPAYTHTQPAQPSTLAHYFLAFHDSLARDFERFKKMLDTVNRSPLGAVAITTTGFPINRGRTSELLGFGGLVENSYDCIAGCDYLTECASVIMVMNTNLSKFMKDTLDFCSKEFNVFYLTDPYVQISSIMPQKRNPSSLEQTRPAVSKAIAEAKCVFDVLHNTPFGDIVDTEEQLQPHLYDSIKYTIRALKVLSSVFSTLKVNKDILLQRAHEGFITATELADVLVRDKGLSFRHSHKITGSIVRHMDKNNLKAKDLSPQIIASISEEILGYKIDMKAHEIERALDPINFVNVRSVTGGAAPSETQRMLENRIVALEGDGQALNEIIDKLKDKELKLDWEADSIINLQ</sequence>
<gene>
    <name evidence="5" type="primary">argH</name>
    <name evidence="8" type="ORF">DFR58_10214</name>
</gene>
<dbReference type="PANTHER" id="PTHR43814:SF1">
    <property type="entry name" value="ARGININOSUCCINATE LYASE"/>
    <property type="match status" value="1"/>
</dbReference>
<comment type="similarity">
    <text evidence="5">Belongs to the lyase 1 family. Argininosuccinate lyase subfamily.</text>
</comment>
<accession>A0A369BF92</accession>
<dbReference type="Pfam" id="PF00206">
    <property type="entry name" value="Lyase_1"/>
    <property type="match status" value="1"/>
</dbReference>
<reference evidence="8 9" key="1">
    <citation type="submission" date="2018-07" db="EMBL/GenBank/DDBJ databases">
        <title>Genomic Encyclopedia of Type Strains, Phase IV (KMG-IV): sequencing the most valuable type-strain genomes for metagenomic binning, comparative biology and taxonomic classification.</title>
        <authorList>
            <person name="Goeker M."/>
        </authorList>
    </citation>
    <scope>NUCLEOTIDE SEQUENCE [LARGE SCALE GENOMIC DNA]</scope>
    <source>
        <strain evidence="8 9">DSM 27016</strain>
    </source>
</reference>
<dbReference type="Pfam" id="PF14698">
    <property type="entry name" value="ASL_C2"/>
    <property type="match status" value="1"/>
</dbReference>
<feature type="domain" description="Argininosuccinate lyase C-terminal" evidence="7">
    <location>
        <begin position="371"/>
        <end position="448"/>
    </location>
</feature>
<dbReference type="InterPro" id="IPR008948">
    <property type="entry name" value="L-Aspartase-like"/>
</dbReference>
<protein>
    <recommendedName>
        <fullName evidence="2 5">Argininosuccinate lyase</fullName>
        <shortName evidence="5">ASAL</shortName>
        <ecNumber evidence="2 5">4.3.2.1</ecNumber>
    </recommendedName>
    <alternativeName>
        <fullName evidence="5">Arginosuccinase</fullName>
    </alternativeName>
</protein>
<evidence type="ECO:0000256" key="5">
    <source>
        <dbReference type="HAMAP-Rule" id="MF_00006"/>
    </source>
</evidence>
<evidence type="ECO:0000256" key="3">
    <source>
        <dbReference type="ARBA" id="ARBA00022571"/>
    </source>
</evidence>
<dbReference type="PANTHER" id="PTHR43814">
    <property type="entry name" value="ARGININOSUCCINATE LYASE"/>
    <property type="match status" value="1"/>
</dbReference>
<evidence type="ECO:0000256" key="2">
    <source>
        <dbReference type="ARBA" id="ARBA00012338"/>
    </source>
</evidence>
<evidence type="ECO:0000256" key="1">
    <source>
        <dbReference type="ARBA" id="ARBA00004941"/>
    </source>
</evidence>
<dbReference type="PRINTS" id="PR00149">
    <property type="entry name" value="FUMRATELYASE"/>
</dbReference>
<dbReference type="AlphaFoldDB" id="A0A369BF92"/>
<dbReference type="Gene3D" id="1.20.200.10">
    <property type="entry name" value="Fumarase/aspartase (Central domain)"/>
    <property type="match status" value="1"/>
</dbReference>
<evidence type="ECO:0000259" key="6">
    <source>
        <dbReference type="Pfam" id="PF00206"/>
    </source>
</evidence>
<dbReference type="RefSeq" id="WP_114296076.1">
    <property type="nucleotide sequence ID" value="NZ_QPJT01000002.1"/>
</dbReference>
<keyword evidence="3 5" id="KW-0055">Arginine biosynthesis</keyword>
<dbReference type="UniPathway" id="UPA00068">
    <property type="reaction ID" value="UER00114"/>
</dbReference>
<comment type="caution">
    <text evidence="8">The sequence shown here is derived from an EMBL/GenBank/DDBJ whole genome shotgun (WGS) entry which is preliminary data.</text>
</comment>
<dbReference type="Proteomes" id="UP000253034">
    <property type="component" value="Unassembled WGS sequence"/>
</dbReference>
<keyword evidence="5" id="KW-0963">Cytoplasm</keyword>
<dbReference type="InterPro" id="IPR029419">
    <property type="entry name" value="Arg_succ_lyase_C"/>
</dbReference>
<dbReference type="GO" id="GO:0042450">
    <property type="term" value="P:L-arginine biosynthetic process via ornithine"/>
    <property type="evidence" value="ECO:0007669"/>
    <property type="project" value="UniProtKB-UniRule"/>
</dbReference>
<organism evidence="8 9">
    <name type="scientific">Anaerobacterium chartisolvens</name>
    <dbReference type="NCBI Taxonomy" id="1297424"/>
    <lineage>
        <taxon>Bacteria</taxon>
        <taxon>Bacillati</taxon>
        <taxon>Bacillota</taxon>
        <taxon>Clostridia</taxon>
        <taxon>Eubacteriales</taxon>
        <taxon>Oscillospiraceae</taxon>
        <taxon>Anaerobacterium</taxon>
    </lineage>
</organism>
<dbReference type="Gene3D" id="1.10.40.30">
    <property type="entry name" value="Fumarase/aspartase (C-terminal domain)"/>
    <property type="match status" value="1"/>
</dbReference>
<dbReference type="GO" id="GO:0004056">
    <property type="term" value="F:argininosuccinate lyase activity"/>
    <property type="evidence" value="ECO:0007669"/>
    <property type="project" value="UniProtKB-UniRule"/>
</dbReference>
<comment type="pathway">
    <text evidence="1 5">Amino-acid biosynthesis; L-arginine biosynthesis; L-arginine from L-ornithine and carbamoyl phosphate: step 3/3.</text>
</comment>
<dbReference type="CDD" id="cd01359">
    <property type="entry name" value="Argininosuccinate_lyase"/>
    <property type="match status" value="1"/>
</dbReference>
<evidence type="ECO:0000256" key="4">
    <source>
        <dbReference type="ARBA" id="ARBA00023239"/>
    </source>
</evidence>
<dbReference type="Gene3D" id="1.10.275.10">
    <property type="entry name" value="Fumarase/aspartase (N-terminal domain)"/>
    <property type="match status" value="1"/>
</dbReference>
<dbReference type="GO" id="GO:0005829">
    <property type="term" value="C:cytosol"/>
    <property type="evidence" value="ECO:0007669"/>
    <property type="project" value="TreeGrafter"/>
</dbReference>